<protein>
    <submittedName>
        <fullName evidence="1">Formin-2</fullName>
    </submittedName>
</protein>
<reference evidence="1" key="2">
    <citation type="journal article" date="2023" name="BMC Genomics">
        <title>Pest status, molecular evolution, and epigenetic factors derived from the genome assembly of Frankliniella fusca, a thysanopteran phytovirus vector.</title>
        <authorList>
            <person name="Catto M.A."/>
            <person name="Labadie P.E."/>
            <person name="Jacobson A.L."/>
            <person name="Kennedy G.G."/>
            <person name="Srinivasan R."/>
            <person name="Hunt B.G."/>
        </authorList>
    </citation>
    <scope>NUCLEOTIDE SEQUENCE</scope>
    <source>
        <strain evidence="1">PL_HMW_Pooled</strain>
    </source>
</reference>
<reference evidence="1" key="1">
    <citation type="submission" date="2021-07" db="EMBL/GenBank/DDBJ databases">
        <authorList>
            <person name="Catto M.A."/>
            <person name="Jacobson A."/>
            <person name="Kennedy G."/>
            <person name="Labadie P."/>
            <person name="Hunt B.G."/>
            <person name="Srinivasan R."/>
        </authorList>
    </citation>
    <scope>NUCLEOTIDE SEQUENCE</scope>
    <source>
        <strain evidence="1">PL_HMW_Pooled</strain>
        <tissue evidence="1">Head</tissue>
    </source>
</reference>
<sequence length="159" mass="17988">MDQNWRSWKSPITPKVLELGTLFPQDIFPGVATLSLYSFNKGSLNLRAKVLSITLLLTTLERVKLSKRERSREVSWLTSLLHADILSSRFHQQANSPGSWTKLALKPLLLKRIQNASLETCVWHSWPLRPSPPSQVVLLVQRLTGCSTKSILSPSWTKS</sequence>
<accession>A0AAE1H3I2</accession>
<dbReference type="AlphaFoldDB" id="A0AAE1H3I2"/>
<evidence type="ECO:0000313" key="1">
    <source>
        <dbReference type="EMBL" id="KAK3913576.1"/>
    </source>
</evidence>
<dbReference type="Proteomes" id="UP001219518">
    <property type="component" value="Unassembled WGS sequence"/>
</dbReference>
<name>A0AAE1H3I2_9NEOP</name>
<comment type="caution">
    <text evidence="1">The sequence shown here is derived from an EMBL/GenBank/DDBJ whole genome shotgun (WGS) entry which is preliminary data.</text>
</comment>
<keyword evidence="2" id="KW-1185">Reference proteome</keyword>
<proteinExistence type="predicted"/>
<gene>
    <name evidence="1" type="ORF">KUF71_023033</name>
</gene>
<evidence type="ECO:0000313" key="2">
    <source>
        <dbReference type="Proteomes" id="UP001219518"/>
    </source>
</evidence>
<dbReference type="EMBL" id="JAHWGI010000331">
    <property type="protein sequence ID" value="KAK3913576.1"/>
    <property type="molecule type" value="Genomic_DNA"/>
</dbReference>
<organism evidence="1 2">
    <name type="scientific">Frankliniella fusca</name>
    <dbReference type="NCBI Taxonomy" id="407009"/>
    <lineage>
        <taxon>Eukaryota</taxon>
        <taxon>Metazoa</taxon>
        <taxon>Ecdysozoa</taxon>
        <taxon>Arthropoda</taxon>
        <taxon>Hexapoda</taxon>
        <taxon>Insecta</taxon>
        <taxon>Pterygota</taxon>
        <taxon>Neoptera</taxon>
        <taxon>Paraneoptera</taxon>
        <taxon>Thysanoptera</taxon>
        <taxon>Terebrantia</taxon>
        <taxon>Thripoidea</taxon>
        <taxon>Thripidae</taxon>
        <taxon>Frankliniella</taxon>
    </lineage>
</organism>